<evidence type="ECO:0000313" key="3">
    <source>
        <dbReference type="Proteomes" id="UP001304895"/>
    </source>
</evidence>
<reference evidence="2" key="1">
    <citation type="journal article" date="2023" name="Mol. Phylogenet. Evol.">
        <title>Genome-scale phylogeny and comparative genomics of the fungal order Sordariales.</title>
        <authorList>
            <person name="Hensen N."/>
            <person name="Bonometti L."/>
            <person name="Westerberg I."/>
            <person name="Brannstrom I.O."/>
            <person name="Guillou S."/>
            <person name="Cros-Aarteil S."/>
            <person name="Calhoun S."/>
            <person name="Haridas S."/>
            <person name="Kuo A."/>
            <person name="Mondo S."/>
            <person name="Pangilinan J."/>
            <person name="Riley R."/>
            <person name="LaButti K."/>
            <person name="Andreopoulos B."/>
            <person name="Lipzen A."/>
            <person name="Chen C."/>
            <person name="Yan M."/>
            <person name="Daum C."/>
            <person name="Ng V."/>
            <person name="Clum A."/>
            <person name="Steindorff A."/>
            <person name="Ohm R.A."/>
            <person name="Martin F."/>
            <person name="Silar P."/>
            <person name="Natvig D.O."/>
            <person name="Lalanne C."/>
            <person name="Gautier V."/>
            <person name="Ament-Velasquez S.L."/>
            <person name="Kruys A."/>
            <person name="Hutchinson M.I."/>
            <person name="Powell A.J."/>
            <person name="Barry K."/>
            <person name="Miller A.N."/>
            <person name="Grigoriev I.V."/>
            <person name="Debuchy R."/>
            <person name="Gladieux P."/>
            <person name="Hiltunen Thoren M."/>
            <person name="Johannesson H."/>
        </authorList>
    </citation>
    <scope>NUCLEOTIDE SEQUENCE</scope>
    <source>
        <strain evidence="2">CBS 123565</strain>
    </source>
</reference>
<name>A0AAN6ZDD3_9PEZI</name>
<feature type="region of interest" description="Disordered" evidence="1">
    <location>
        <begin position="220"/>
        <end position="245"/>
    </location>
</feature>
<comment type="caution">
    <text evidence="2">The sequence shown here is derived from an EMBL/GenBank/DDBJ whole genome shotgun (WGS) entry which is preliminary data.</text>
</comment>
<keyword evidence="3" id="KW-1185">Reference proteome</keyword>
<evidence type="ECO:0000256" key="1">
    <source>
        <dbReference type="SAM" id="MobiDB-lite"/>
    </source>
</evidence>
<organism evidence="2 3">
    <name type="scientific">Trichocladium antarcticum</name>
    <dbReference type="NCBI Taxonomy" id="1450529"/>
    <lineage>
        <taxon>Eukaryota</taxon>
        <taxon>Fungi</taxon>
        <taxon>Dikarya</taxon>
        <taxon>Ascomycota</taxon>
        <taxon>Pezizomycotina</taxon>
        <taxon>Sordariomycetes</taxon>
        <taxon>Sordariomycetidae</taxon>
        <taxon>Sordariales</taxon>
        <taxon>Chaetomiaceae</taxon>
        <taxon>Trichocladium</taxon>
    </lineage>
</organism>
<feature type="region of interest" description="Disordered" evidence="1">
    <location>
        <begin position="35"/>
        <end position="68"/>
    </location>
</feature>
<sequence>MWADEPEMVHQGPHAAMAPEMFGDDMDMMDTSGPVLGHGQPDDRGQPNFEPGLFQMDPTETSVTGRVPTPIRCSFSAQIRGNHWNGPGQCDALATTPEEPNAAAFSSNGLANMTCQRLSIMGHENMPRVLDGGAAAAQVMADWNLVQQNRRLPSPISECGAEDLLDNSGMGFDSSSHFGGHLGRLTHEHPLLASLPPRASSALEVGHSARENTPTAEHLIGNAMDVESPGTPSPRKGHTRSKHTVNSWTTLQPGMKRSFSIGYRADCDKCRMKVPGHFNHIIIS</sequence>
<dbReference type="EMBL" id="MU853411">
    <property type="protein sequence ID" value="KAK4133716.1"/>
    <property type="molecule type" value="Genomic_DNA"/>
</dbReference>
<dbReference type="AlphaFoldDB" id="A0AAN6ZDD3"/>
<evidence type="ECO:0000313" key="2">
    <source>
        <dbReference type="EMBL" id="KAK4133716.1"/>
    </source>
</evidence>
<proteinExistence type="predicted"/>
<gene>
    <name evidence="2" type="ORF">BT67DRAFT_41356</name>
</gene>
<protein>
    <submittedName>
        <fullName evidence="2">Uncharacterized protein</fullName>
    </submittedName>
</protein>
<dbReference type="Proteomes" id="UP001304895">
    <property type="component" value="Unassembled WGS sequence"/>
</dbReference>
<accession>A0AAN6ZDD3</accession>
<reference evidence="2" key="2">
    <citation type="submission" date="2023-05" db="EMBL/GenBank/DDBJ databases">
        <authorList>
            <consortium name="Lawrence Berkeley National Laboratory"/>
            <person name="Steindorff A."/>
            <person name="Hensen N."/>
            <person name="Bonometti L."/>
            <person name="Westerberg I."/>
            <person name="Brannstrom I.O."/>
            <person name="Guillou S."/>
            <person name="Cros-Aarteil S."/>
            <person name="Calhoun S."/>
            <person name="Haridas S."/>
            <person name="Kuo A."/>
            <person name="Mondo S."/>
            <person name="Pangilinan J."/>
            <person name="Riley R."/>
            <person name="Labutti K."/>
            <person name="Andreopoulos B."/>
            <person name="Lipzen A."/>
            <person name="Chen C."/>
            <person name="Yanf M."/>
            <person name="Daum C."/>
            <person name="Ng V."/>
            <person name="Clum A."/>
            <person name="Ohm R."/>
            <person name="Martin F."/>
            <person name="Silar P."/>
            <person name="Natvig D."/>
            <person name="Lalanne C."/>
            <person name="Gautier V."/>
            <person name="Ament-Velasquez S.L."/>
            <person name="Kruys A."/>
            <person name="Hutchinson M.I."/>
            <person name="Powell A.J."/>
            <person name="Barry K."/>
            <person name="Miller A.N."/>
            <person name="Grigoriev I.V."/>
            <person name="Debuchy R."/>
            <person name="Gladieux P."/>
            <person name="Thoren M.H."/>
            <person name="Johannesson H."/>
        </authorList>
    </citation>
    <scope>NUCLEOTIDE SEQUENCE</scope>
    <source>
        <strain evidence="2">CBS 123565</strain>
    </source>
</reference>